<dbReference type="SUPFAM" id="SSF63411">
    <property type="entry name" value="LuxS/MPP-like metallohydrolase"/>
    <property type="match status" value="1"/>
</dbReference>
<dbReference type="Gene3D" id="3.30.830.10">
    <property type="entry name" value="Metalloenzyme, LuxS/M16 peptidase-like"/>
    <property type="match status" value="1"/>
</dbReference>
<protein>
    <recommendedName>
        <fullName evidence="2">Peptidase M16 C-terminal domain-containing protein</fullName>
    </recommendedName>
</protein>
<evidence type="ECO:0000313" key="4">
    <source>
        <dbReference type="Proteomes" id="UP001189429"/>
    </source>
</evidence>
<dbReference type="Proteomes" id="UP001189429">
    <property type="component" value="Unassembled WGS sequence"/>
</dbReference>
<dbReference type="InterPro" id="IPR011249">
    <property type="entry name" value="Metalloenz_LuxS/M16"/>
</dbReference>
<dbReference type="EMBL" id="CAUYUJ010021930">
    <property type="protein sequence ID" value="CAK0907873.1"/>
    <property type="molecule type" value="Genomic_DNA"/>
</dbReference>
<dbReference type="Pfam" id="PF05193">
    <property type="entry name" value="Peptidase_M16_C"/>
    <property type="match status" value="1"/>
</dbReference>
<dbReference type="InterPro" id="IPR007863">
    <property type="entry name" value="Peptidase_M16_C"/>
</dbReference>
<accession>A0ABN9Y5N1</accession>
<evidence type="ECO:0000256" key="1">
    <source>
        <dbReference type="SAM" id="MobiDB-lite"/>
    </source>
</evidence>
<organism evidence="3 4">
    <name type="scientific">Prorocentrum cordatum</name>
    <dbReference type="NCBI Taxonomy" id="2364126"/>
    <lineage>
        <taxon>Eukaryota</taxon>
        <taxon>Sar</taxon>
        <taxon>Alveolata</taxon>
        <taxon>Dinophyceae</taxon>
        <taxon>Prorocentrales</taxon>
        <taxon>Prorocentraceae</taxon>
        <taxon>Prorocentrum</taxon>
    </lineage>
</organism>
<reference evidence="3" key="1">
    <citation type="submission" date="2023-10" db="EMBL/GenBank/DDBJ databases">
        <authorList>
            <person name="Chen Y."/>
            <person name="Shah S."/>
            <person name="Dougan E. K."/>
            <person name="Thang M."/>
            <person name="Chan C."/>
        </authorList>
    </citation>
    <scope>NUCLEOTIDE SEQUENCE [LARGE SCALE GENOMIC DNA]</scope>
</reference>
<evidence type="ECO:0000313" key="3">
    <source>
        <dbReference type="EMBL" id="CAK0907873.1"/>
    </source>
</evidence>
<feature type="non-terminal residue" evidence="3">
    <location>
        <position position="1"/>
    </location>
</feature>
<name>A0ABN9Y5N1_9DINO</name>
<sequence length="330" mass="36430">EGEAMLDSLLLLVSSRTRAGPPPCEGSRVGPLSPLPRPVFQFSWGWERPARPLAWPMLTKSEEDWRRASVAGRCVSPSRIRGEDLSPEERQRSAHLEDSDARAVANVGGGAPNRYGKGDAEWRKAMASSRFSWSAPGSPVKDHPLYPSMCLLAMREVVNTRLFSTVRDSLGLSYDCSFELSMLDRLEAGWYMCTVSAHPSRIGEAVEAAKGVVTGVRKRPISEWELSTARRTLLRRHEVDLQTNEYWMSLLTHLQHDGNPKDLSCVSDIEFVLSKLTWRDLQNAYLSLLTDPNQLFVSVTTAGPGAGFVSGGRAMAAVSTTTQGKLLEVE</sequence>
<gene>
    <name evidence="3" type="ORF">PCOR1329_LOCUS82751</name>
</gene>
<proteinExistence type="predicted"/>
<evidence type="ECO:0000259" key="2">
    <source>
        <dbReference type="Pfam" id="PF05193"/>
    </source>
</evidence>
<feature type="domain" description="Peptidase M16 C-terminal" evidence="2">
    <location>
        <begin position="127"/>
        <end position="233"/>
    </location>
</feature>
<feature type="compositionally biased region" description="Basic and acidic residues" evidence="1">
    <location>
        <begin position="80"/>
        <end position="100"/>
    </location>
</feature>
<keyword evidence="4" id="KW-1185">Reference proteome</keyword>
<feature type="region of interest" description="Disordered" evidence="1">
    <location>
        <begin position="78"/>
        <end position="100"/>
    </location>
</feature>
<comment type="caution">
    <text evidence="3">The sequence shown here is derived from an EMBL/GenBank/DDBJ whole genome shotgun (WGS) entry which is preliminary data.</text>
</comment>